<reference evidence="1" key="1">
    <citation type="submission" date="2020-07" db="EMBL/GenBank/DDBJ databases">
        <title>Ethylene signaling mediates host invasion by parasitic plants.</title>
        <authorList>
            <person name="Yoshida S."/>
        </authorList>
    </citation>
    <scope>NUCLEOTIDE SEQUENCE</scope>
    <source>
        <strain evidence="1">Okayama</strain>
    </source>
</reference>
<dbReference type="OrthoDB" id="912585at2759"/>
<protein>
    <recommendedName>
        <fullName evidence="3">FBD domain-containing protein</fullName>
    </recommendedName>
</protein>
<comment type="caution">
    <text evidence="1">The sequence shown here is derived from an EMBL/GenBank/DDBJ whole genome shotgun (WGS) entry which is preliminary data.</text>
</comment>
<dbReference type="PANTHER" id="PTHR34145">
    <property type="entry name" value="OS02G0105600 PROTEIN"/>
    <property type="match status" value="1"/>
</dbReference>
<dbReference type="EMBL" id="BMAC01000582">
    <property type="protein sequence ID" value="GFP99613.1"/>
    <property type="molecule type" value="Genomic_DNA"/>
</dbReference>
<gene>
    <name evidence="1" type="ORF">PHJA_002105400</name>
</gene>
<evidence type="ECO:0000313" key="1">
    <source>
        <dbReference type="EMBL" id="GFP99613.1"/>
    </source>
</evidence>
<organism evidence="1 2">
    <name type="scientific">Phtheirospermum japonicum</name>
    <dbReference type="NCBI Taxonomy" id="374723"/>
    <lineage>
        <taxon>Eukaryota</taxon>
        <taxon>Viridiplantae</taxon>
        <taxon>Streptophyta</taxon>
        <taxon>Embryophyta</taxon>
        <taxon>Tracheophyta</taxon>
        <taxon>Spermatophyta</taxon>
        <taxon>Magnoliopsida</taxon>
        <taxon>eudicotyledons</taxon>
        <taxon>Gunneridae</taxon>
        <taxon>Pentapetalae</taxon>
        <taxon>asterids</taxon>
        <taxon>lamiids</taxon>
        <taxon>Lamiales</taxon>
        <taxon>Orobanchaceae</taxon>
        <taxon>Orobanchaceae incertae sedis</taxon>
        <taxon>Phtheirospermum</taxon>
    </lineage>
</organism>
<evidence type="ECO:0008006" key="3">
    <source>
        <dbReference type="Google" id="ProtNLM"/>
    </source>
</evidence>
<dbReference type="PANTHER" id="PTHR34145:SF68">
    <property type="entry name" value="FBD DOMAIN-CONTAINING PROTEIN"/>
    <property type="match status" value="1"/>
</dbReference>
<name>A0A830CUV7_9LAMI</name>
<proteinExistence type="predicted"/>
<evidence type="ECO:0000313" key="2">
    <source>
        <dbReference type="Proteomes" id="UP000653305"/>
    </source>
</evidence>
<sequence length="325" mass="37457">MTSVLSRRWRYLCTSAFSTLEFKDRDIATGKILMKRVKFKSWVNCVLKAYQAHPINLIDNLIIRFLHTAKRFHLPLGCVVHLIVGYILLCKKSWFKENVLKLLEIPNLRELNLGDDFGDSLIFEPNQHSSYSVQIEKLVLDHRILTRGRANIAVNPDLPRLCSLKRLELKVYSLVSRSLLFFTPLIKASPQLHEFRIELIYIVECWDKMQTEMIPYPALTAAETVTFNHKSLKVIEMAGYVGCSSEQELLLQLFKIAASLERVVIDTKSNYYDDTHIPALLSLKEYFEGNGSSLEIGATTRIESKERAHHMLSTLPPWEIDFVVM</sequence>
<keyword evidence="2" id="KW-1185">Reference proteome</keyword>
<dbReference type="AlphaFoldDB" id="A0A830CUV7"/>
<dbReference type="InterPro" id="IPR053772">
    <property type="entry name" value="At1g61320/At1g61330-like"/>
</dbReference>
<accession>A0A830CUV7</accession>
<dbReference type="Proteomes" id="UP000653305">
    <property type="component" value="Unassembled WGS sequence"/>
</dbReference>